<protein>
    <recommendedName>
        <fullName evidence="8">Copper transport protein</fullName>
    </recommendedName>
</protein>
<keyword evidence="4 8" id="KW-0812">Transmembrane</keyword>
<evidence type="ECO:0000256" key="4">
    <source>
        <dbReference type="ARBA" id="ARBA00022692"/>
    </source>
</evidence>
<keyword evidence="8" id="KW-0186">Copper</keyword>
<evidence type="ECO:0000313" key="10">
    <source>
        <dbReference type="Proteomes" id="UP000289738"/>
    </source>
</evidence>
<accession>A0A445E496</accession>
<comment type="caution">
    <text evidence="8">Lacks conserved residue(s) required for the propagation of feature annotation.</text>
</comment>
<dbReference type="Pfam" id="PF04145">
    <property type="entry name" value="Ctr"/>
    <property type="match status" value="4"/>
</dbReference>
<evidence type="ECO:0000256" key="2">
    <source>
        <dbReference type="ARBA" id="ARBA00006921"/>
    </source>
</evidence>
<keyword evidence="10" id="KW-1185">Reference proteome</keyword>
<evidence type="ECO:0000256" key="6">
    <source>
        <dbReference type="ARBA" id="ARBA00022989"/>
    </source>
</evidence>
<name>A0A445E496_ARAHY</name>
<dbReference type="GO" id="GO:0005375">
    <property type="term" value="F:copper ion transmembrane transporter activity"/>
    <property type="evidence" value="ECO:0007669"/>
    <property type="project" value="UniProtKB-UniRule"/>
</dbReference>
<dbReference type="PANTHER" id="PTHR12483:SF24">
    <property type="entry name" value="COPPER TRANSPORTER 2-RELATED"/>
    <property type="match status" value="1"/>
</dbReference>
<feature type="transmembrane region" description="Helical" evidence="8">
    <location>
        <begin position="401"/>
        <end position="422"/>
    </location>
</feature>
<comment type="caution">
    <text evidence="9">The sequence shown here is derived from an EMBL/GenBank/DDBJ whole genome shotgun (WGS) entry which is preliminary data.</text>
</comment>
<sequence>METIDLIKPHFTRPSPTRKQVHGFMKYFSFSFLWAFFQWLYRWRSVWTGHLTFTSSRSMLLSQAIATGIGCVVAPLTFFLFYEAFEVGNPNGNYKAPYALIYRNMAILSKPLHKYSLRFGKELSPSPNEHKGKKCSPDIEIRSTQYCTTTHATPPYYNKETFHSTQHIHNMDHDMGMAAPPPSTMVMMKRRHFMHMTFFWGTKSEVLFDQWPGDSRGMYALALLFVFVMSFLVEWLSHTRFMKPGSNKLSAGLCQTVLHLLRVGLAYLVMLALMSFNAGVFLMAVTQHIHNMDHDMGMAAPPPSTMVMMKRRHFMHMTFFWGTKSEVLFDQWPGDSRGMYALALLFVFVMSFLVEWLSHTRFMKPGSNKLSAGLCQTVLHLLRVGLAYLVMLALMSFNAGVFLMAVLGHALGFFFFGSRAFAKPHNDKRYDDLPPMSWFF</sequence>
<dbReference type="InterPro" id="IPR007274">
    <property type="entry name" value="Cop_transporter"/>
</dbReference>
<evidence type="ECO:0000313" key="9">
    <source>
        <dbReference type="EMBL" id="RYR70193.1"/>
    </source>
</evidence>
<dbReference type="GO" id="GO:0005886">
    <property type="term" value="C:plasma membrane"/>
    <property type="evidence" value="ECO:0007669"/>
    <property type="project" value="TreeGrafter"/>
</dbReference>
<dbReference type="GO" id="GO:0035673">
    <property type="term" value="F:oligopeptide transmembrane transporter activity"/>
    <property type="evidence" value="ECO:0007669"/>
    <property type="project" value="InterPro"/>
</dbReference>
<feature type="transmembrane region" description="Helical" evidence="8">
    <location>
        <begin position="21"/>
        <end position="41"/>
    </location>
</feature>
<keyword evidence="5 8" id="KW-0187">Copper transport</keyword>
<feature type="transmembrane region" description="Helical" evidence="8">
    <location>
        <begin position="338"/>
        <end position="358"/>
    </location>
</feature>
<evidence type="ECO:0000256" key="3">
    <source>
        <dbReference type="ARBA" id="ARBA00022448"/>
    </source>
</evidence>
<evidence type="ECO:0000256" key="8">
    <source>
        <dbReference type="RuleBase" id="RU367022"/>
    </source>
</evidence>
<reference evidence="9 10" key="1">
    <citation type="submission" date="2019-01" db="EMBL/GenBank/DDBJ databases">
        <title>Sequencing of cultivated peanut Arachis hypogaea provides insights into genome evolution and oil improvement.</title>
        <authorList>
            <person name="Chen X."/>
        </authorList>
    </citation>
    <scope>NUCLEOTIDE SEQUENCE [LARGE SCALE GENOMIC DNA]</scope>
    <source>
        <strain evidence="10">cv. Fuhuasheng</strain>
        <tissue evidence="9">Leaves</tissue>
    </source>
</reference>
<dbReference type="PANTHER" id="PTHR12483">
    <property type="entry name" value="SOLUTE CARRIER FAMILY 31 COPPER TRANSPORTERS"/>
    <property type="match status" value="1"/>
</dbReference>
<dbReference type="AlphaFoldDB" id="A0A445E496"/>
<dbReference type="STRING" id="3818.A0A445E496"/>
<feature type="transmembrane region" description="Helical" evidence="8">
    <location>
        <begin position="370"/>
        <end position="395"/>
    </location>
</feature>
<evidence type="ECO:0000256" key="7">
    <source>
        <dbReference type="ARBA" id="ARBA00023136"/>
    </source>
</evidence>
<feature type="transmembrane region" description="Helical" evidence="8">
    <location>
        <begin position="257"/>
        <end position="285"/>
    </location>
</feature>
<keyword evidence="8" id="KW-0406">Ion transport</keyword>
<comment type="subcellular location">
    <subcellularLocation>
        <location evidence="1 8">Membrane</location>
        <topology evidence="1 8">Multi-pass membrane protein</topology>
    </subcellularLocation>
</comment>
<keyword evidence="6 8" id="KW-1133">Transmembrane helix</keyword>
<evidence type="ECO:0000256" key="1">
    <source>
        <dbReference type="ARBA" id="ARBA00004141"/>
    </source>
</evidence>
<proteinExistence type="inferred from homology"/>
<dbReference type="InterPro" id="IPR004813">
    <property type="entry name" value="OPT"/>
</dbReference>
<gene>
    <name evidence="9" type="ORF">Ahy_A03g016706</name>
</gene>
<dbReference type="Proteomes" id="UP000289738">
    <property type="component" value="Chromosome A03"/>
</dbReference>
<dbReference type="Pfam" id="PF03169">
    <property type="entry name" value="OPT"/>
    <property type="match status" value="1"/>
</dbReference>
<organism evidence="9 10">
    <name type="scientific">Arachis hypogaea</name>
    <name type="common">Peanut</name>
    <dbReference type="NCBI Taxonomy" id="3818"/>
    <lineage>
        <taxon>Eukaryota</taxon>
        <taxon>Viridiplantae</taxon>
        <taxon>Streptophyta</taxon>
        <taxon>Embryophyta</taxon>
        <taxon>Tracheophyta</taxon>
        <taxon>Spermatophyta</taxon>
        <taxon>Magnoliopsida</taxon>
        <taxon>eudicotyledons</taxon>
        <taxon>Gunneridae</taxon>
        <taxon>Pentapetalae</taxon>
        <taxon>rosids</taxon>
        <taxon>fabids</taxon>
        <taxon>Fabales</taxon>
        <taxon>Fabaceae</taxon>
        <taxon>Papilionoideae</taxon>
        <taxon>50 kb inversion clade</taxon>
        <taxon>dalbergioids sensu lato</taxon>
        <taxon>Dalbergieae</taxon>
        <taxon>Pterocarpus clade</taxon>
        <taxon>Arachis</taxon>
    </lineage>
</organism>
<evidence type="ECO:0000256" key="5">
    <source>
        <dbReference type="ARBA" id="ARBA00022796"/>
    </source>
</evidence>
<keyword evidence="3 8" id="KW-0813">Transport</keyword>
<feature type="transmembrane region" description="Helical" evidence="8">
    <location>
        <begin position="217"/>
        <end position="236"/>
    </location>
</feature>
<feature type="transmembrane region" description="Helical" evidence="8">
    <location>
        <begin position="61"/>
        <end position="82"/>
    </location>
</feature>
<keyword evidence="7 8" id="KW-0472">Membrane</keyword>
<comment type="similarity">
    <text evidence="2 8">Belongs to the copper transporter (Ctr) (TC 1.A.56) family. SLC31A subfamily.</text>
</comment>
<dbReference type="EMBL" id="SDMP01000003">
    <property type="protein sequence ID" value="RYR70193.1"/>
    <property type="molecule type" value="Genomic_DNA"/>
</dbReference>